<dbReference type="GO" id="GO:0010256">
    <property type="term" value="P:endomembrane system organization"/>
    <property type="evidence" value="ECO:0000318"/>
    <property type="project" value="GO_Central"/>
</dbReference>
<dbReference type="InterPro" id="IPR007770">
    <property type="entry name" value="DMP"/>
</dbReference>
<feature type="transmembrane region" description="Helical" evidence="6">
    <location>
        <begin position="159"/>
        <end position="177"/>
    </location>
</feature>
<dbReference type="KEGG" id="egr:104414941"/>
<dbReference type="Gramene" id="KCW60910">
    <property type="protein sequence ID" value="KCW60910"/>
    <property type="gene ID" value="EUGRSUZ_H03645"/>
</dbReference>
<name>A0A059B5I3_EUCGR</name>
<organism evidence="7">
    <name type="scientific">Eucalyptus grandis</name>
    <name type="common">Flooded gum</name>
    <dbReference type="NCBI Taxonomy" id="71139"/>
    <lineage>
        <taxon>Eukaryota</taxon>
        <taxon>Viridiplantae</taxon>
        <taxon>Streptophyta</taxon>
        <taxon>Embryophyta</taxon>
        <taxon>Tracheophyta</taxon>
        <taxon>Spermatophyta</taxon>
        <taxon>Magnoliopsida</taxon>
        <taxon>eudicotyledons</taxon>
        <taxon>Gunneridae</taxon>
        <taxon>Pentapetalae</taxon>
        <taxon>rosids</taxon>
        <taxon>malvids</taxon>
        <taxon>Myrtales</taxon>
        <taxon>Myrtaceae</taxon>
        <taxon>Myrtoideae</taxon>
        <taxon>Eucalypteae</taxon>
        <taxon>Eucalyptus</taxon>
    </lineage>
</organism>
<evidence type="ECO:0000256" key="5">
    <source>
        <dbReference type="ARBA" id="ARBA00023136"/>
    </source>
</evidence>
<dbReference type="OMA" id="FCALSCY"/>
<dbReference type="GO" id="GO:0005737">
    <property type="term" value="C:cytoplasm"/>
    <property type="evidence" value="ECO:0007669"/>
    <property type="project" value="UniProtKB-ARBA"/>
</dbReference>
<dbReference type="PANTHER" id="PTHR31621:SF66">
    <property type="entry name" value="PROTEIN DMP2"/>
    <property type="match status" value="1"/>
</dbReference>
<keyword evidence="3 6" id="KW-0812">Transmembrane</keyword>
<dbReference type="GO" id="GO:0016020">
    <property type="term" value="C:membrane"/>
    <property type="evidence" value="ECO:0007669"/>
    <property type="project" value="UniProtKB-SubCell"/>
</dbReference>
<sequence>MAPTSSSKSKSHASKLQGISDTTFASLGNLIKLLPTGTVFMFQFLNPLLTNNGHCHTFNKYLSGFLIGACAFSCAFSCFTDSFTGSDGMIHYGIATAKGLWPTSAENSSSVDLSKYKLRVGDFVHALLSTMVFAVVSLLDPNTVDCFYPSFELKRKVLLMALPPVIGAVSSAVFMVYPNKRHGIGYPSSSYESDDQSATKEEE</sequence>
<proteinExistence type="inferred from homology"/>
<protein>
    <recommendedName>
        <fullName evidence="8">DUF679 domain membrane protein 2</fullName>
    </recommendedName>
</protein>
<accession>A0A059B5I3</accession>
<evidence type="ECO:0000256" key="3">
    <source>
        <dbReference type="ARBA" id="ARBA00022692"/>
    </source>
</evidence>
<dbReference type="PANTHER" id="PTHR31621">
    <property type="entry name" value="PROTEIN DMP3"/>
    <property type="match status" value="1"/>
</dbReference>
<evidence type="ECO:0000256" key="1">
    <source>
        <dbReference type="ARBA" id="ARBA00004141"/>
    </source>
</evidence>
<evidence type="ECO:0000256" key="6">
    <source>
        <dbReference type="SAM" id="Phobius"/>
    </source>
</evidence>
<evidence type="ECO:0000256" key="4">
    <source>
        <dbReference type="ARBA" id="ARBA00022989"/>
    </source>
</evidence>
<evidence type="ECO:0000313" key="7">
    <source>
        <dbReference type="EMBL" id="KCW60910.1"/>
    </source>
</evidence>
<evidence type="ECO:0000256" key="2">
    <source>
        <dbReference type="ARBA" id="ARBA00008707"/>
    </source>
</evidence>
<reference evidence="7" key="1">
    <citation type="submission" date="2013-07" db="EMBL/GenBank/DDBJ databases">
        <title>The genome of Eucalyptus grandis.</title>
        <authorList>
            <person name="Schmutz J."/>
            <person name="Hayes R."/>
            <person name="Myburg A."/>
            <person name="Tuskan G."/>
            <person name="Grattapaglia D."/>
            <person name="Rokhsar D.S."/>
        </authorList>
    </citation>
    <scope>NUCLEOTIDE SEQUENCE</scope>
    <source>
        <tissue evidence="7">Leaf extractions</tissue>
    </source>
</reference>
<comment type="subcellular location">
    <subcellularLocation>
        <location evidence="1">Membrane</location>
        <topology evidence="1">Multi-pass membrane protein</topology>
    </subcellularLocation>
</comment>
<dbReference type="AlphaFoldDB" id="A0A059B5I3"/>
<keyword evidence="4 6" id="KW-1133">Transmembrane helix</keyword>
<keyword evidence="5 6" id="KW-0472">Membrane</keyword>
<dbReference type="InParanoid" id="A0A059B5I3"/>
<dbReference type="EMBL" id="KK198760">
    <property type="protein sequence ID" value="KCW60910.1"/>
    <property type="molecule type" value="Genomic_DNA"/>
</dbReference>
<gene>
    <name evidence="7" type="ORF">EUGRSUZ_H03645</name>
</gene>
<dbReference type="Pfam" id="PF05078">
    <property type="entry name" value="DUF679"/>
    <property type="match status" value="1"/>
</dbReference>
<dbReference type="OrthoDB" id="1928191at2759"/>
<evidence type="ECO:0008006" key="8">
    <source>
        <dbReference type="Google" id="ProtNLM"/>
    </source>
</evidence>
<comment type="similarity">
    <text evidence="2">Belongs to the plant DMP1 protein family.</text>
</comment>
<dbReference type="STRING" id="71139.A0A059B5I3"/>
<dbReference type="eggNOG" id="ENOG502RXHQ">
    <property type="taxonomic scope" value="Eukaryota"/>
</dbReference>